<organism evidence="5 6">
    <name type="scientific">Clarias magur</name>
    <name type="common">Asian catfish</name>
    <name type="synonym">Macropteronotus magur</name>
    <dbReference type="NCBI Taxonomy" id="1594786"/>
    <lineage>
        <taxon>Eukaryota</taxon>
        <taxon>Metazoa</taxon>
        <taxon>Chordata</taxon>
        <taxon>Craniata</taxon>
        <taxon>Vertebrata</taxon>
        <taxon>Euteleostomi</taxon>
        <taxon>Actinopterygii</taxon>
        <taxon>Neopterygii</taxon>
        <taxon>Teleostei</taxon>
        <taxon>Ostariophysi</taxon>
        <taxon>Siluriformes</taxon>
        <taxon>Clariidae</taxon>
        <taxon>Clarias</taxon>
    </lineage>
</organism>
<sequence>SERASSLPELNLVLCGSDGALKASVSDLLLGQREQRSVCVIRKGEVCGHLITLVEMPALYNTQLSEQEVMRLTLHCVSTCDPGVHAFLFIVPVGPLTDEVKAEIQMIQRIFSSRVNDHTIILFTNPYGTDKAAARFVEQSSETEQLLSMCGGRYIILKKSLAHDRPKQVLPLLNQIKEKVNVENLYSLLMYVEAQKDGVRLELESRLAEMEKTIQQLKTKQLQT</sequence>
<evidence type="ECO:0000313" key="6">
    <source>
        <dbReference type="Proteomes" id="UP000727407"/>
    </source>
</evidence>
<name>A0A8J4TZ80_CLAMG</name>
<keyword evidence="2" id="KW-0547">Nucleotide-binding</keyword>
<dbReference type="OrthoDB" id="8954335at2759"/>
<gene>
    <name evidence="5" type="ORF">DAT39_022741</name>
</gene>
<dbReference type="InterPro" id="IPR045058">
    <property type="entry name" value="GIMA/IAN/Toc"/>
</dbReference>
<reference evidence="5" key="1">
    <citation type="submission" date="2020-07" db="EMBL/GenBank/DDBJ databases">
        <title>Clarias magur genome sequencing, assembly and annotation.</title>
        <authorList>
            <person name="Kushwaha B."/>
            <person name="Kumar R."/>
            <person name="Das P."/>
            <person name="Joshi C.G."/>
            <person name="Kumar D."/>
            <person name="Nagpure N.S."/>
            <person name="Pandey M."/>
            <person name="Agarwal S."/>
            <person name="Srivastava S."/>
            <person name="Singh M."/>
            <person name="Sahoo L."/>
            <person name="Jayasankar P."/>
            <person name="Meher P.K."/>
            <person name="Koringa P.G."/>
            <person name="Iquebal M.A."/>
            <person name="Das S.P."/>
            <person name="Bit A."/>
            <person name="Patnaik S."/>
            <person name="Patel N."/>
            <person name="Shah T.M."/>
            <person name="Hinsu A."/>
            <person name="Jena J.K."/>
        </authorList>
    </citation>
    <scope>NUCLEOTIDE SEQUENCE</scope>
    <source>
        <strain evidence="5">CIFAMagur01</strain>
        <tissue evidence="5">Testis</tissue>
    </source>
</reference>
<feature type="non-terminal residue" evidence="5">
    <location>
        <position position="224"/>
    </location>
</feature>
<comment type="caution">
    <text evidence="5">The sequence shown here is derived from an EMBL/GenBank/DDBJ whole genome shotgun (WGS) entry which is preliminary data.</text>
</comment>
<evidence type="ECO:0000256" key="2">
    <source>
        <dbReference type="ARBA" id="ARBA00022741"/>
    </source>
</evidence>
<feature type="domain" description="AIG1-type G" evidence="4">
    <location>
        <begin position="11"/>
        <end position="197"/>
    </location>
</feature>
<dbReference type="SUPFAM" id="SSF52540">
    <property type="entry name" value="P-loop containing nucleoside triphosphate hydrolases"/>
    <property type="match status" value="1"/>
</dbReference>
<protein>
    <submittedName>
        <fullName evidence="5">GTPase IMAP family member 8-like</fullName>
    </submittedName>
</protein>
<dbReference type="PANTHER" id="PTHR10903">
    <property type="entry name" value="GTPASE, IMAP FAMILY MEMBER-RELATED"/>
    <property type="match status" value="1"/>
</dbReference>
<feature type="non-terminal residue" evidence="5">
    <location>
        <position position="1"/>
    </location>
</feature>
<dbReference type="InterPro" id="IPR027417">
    <property type="entry name" value="P-loop_NTPase"/>
</dbReference>
<comment type="similarity">
    <text evidence="1">Belongs to the TRAFAC class TrmE-Era-EngA-EngB-Septin-like GTPase superfamily. AIG1/Toc34/Toc159-like paraseptin GTPase family. IAN subfamily.</text>
</comment>
<evidence type="ECO:0000259" key="4">
    <source>
        <dbReference type="Pfam" id="PF04548"/>
    </source>
</evidence>
<dbReference type="AlphaFoldDB" id="A0A8J4TZ80"/>
<dbReference type="Pfam" id="PF04548">
    <property type="entry name" value="AIG1"/>
    <property type="match status" value="1"/>
</dbReference>
<evidence type="ECO:0000313" key="5">
    <source>
        <dbReference type="EMBL" id="KAF5885264.1"/>
    </source>
</evidence>
<evidence type="ECO:0000256" key="3">
    <source>
        <dbReference type="ARBA" id="ARBA00023134"/>
    </source>
</evidence>
<accession>A0A8J4TZ80</accession>
<dbReference type="GO" id="GO:0005525">
    <property type="term" value="F:GTP binding"/>
    <property type="evidence" value="ECO:0007669"/>
    <property type="project" value="UniProtKB-KW"/>
</dbReference>
<dbReference type="EMBL" id="QNUK01001252">
    <property type="protein sequence ID" value="KAF5885264.1"/>
    <property type="molecule type" value="Genomic_DNA"/>
</dbReference>
<dbReference type="Proteomes" id="UP000727407">
    <property type="component" value="Unassembled WGS sequence"/>
</dbReference>
<evidence type="ECO:0000256" key="1">
    <source>
        <dbReference type="ARBA" id="ARBA00008535"/>
    </source>
</evidence>
<keyword evidence="3" id="KW-0342">GTP-binding</keyword>
<dbReference type="Gene3D" id="3.40.50.300">
    <property type="entry name" value="P-loop containing nucleotide triphosphate hydrolases"/>
    <property type="match status" value="1"/>
</dbReference>
<proteinExistence type="inferred from homology"/>
<dbReference type="InterPro" id="IPR006703">
    <property type="entry name" value="G_AIG1"/>
</dbReference>
<keyword evidence="6" id="KW-1185">Reference proteome</keyword>
<dbReference type="PANTHER" id="PTHR10903:SF170">
    <property type="entry name" value="GTPASE IMAP FAMILY MEMBER 7"/>
    <property type="match status" value="1"/>
</dbReference>